<dbReference type="InterPro" id="IPR047873">
    <property type="entry name" value="Ribosomal_uL16"/>
</dbReference>
<evidence type="ECO:0000256" key="6">
    <source>
        <dbReference type="ARBA" id="ARBA00023274"/>
    </source>
</evidence>
<evidence type="ECO:0000256" key="2">
    <source>
        <dbReference type="ARBA" id="ARBA00008931"/>
    </source>
</evidence>
<protein>
    <recommendedName>
        <fullName evidence="7">Large ribosomal subunit protein uL16m</fullName>
    </recommendedName>
    <alternativeName>
        <fullName evidence="8">39S ribosomal protein L16, mitochondrial</fullName>
    </alternativeName>
</protein>
<keyword evidence="6 9" id="KW-0687">Ribonucleoprotein</keyword>
<dbReference type="PANTHER" id="PTHR12220:SF13">
    <property type="entry name" value="LARGE RIBOSOMAL SUBUNIT PROTEIN UL16M"/>
    <property type="match status" value="1"/>
</dbReference>
<dbReference type="PRINTS" id="PR00060">
    <property type="entry name" value="RIBOSOMALL16"/>
</dbReference>
<evidence type="ECO:0000256" key="1">
    <source>
        <dbReference type="ARBA" id="ARBA00004173"/>
    </source>
</evidence>
<dbReference type="GO" id="GO:0019843">
    <property type="term" value="F:rRNA binding"/>
    <property type="evidence" value="ECO:0007669"/>
    <property type="project" value="InterPro"/>
</dbReference>
<reference evidence="10 11" key="1">
    <citation type="journal article" date="2024" name="BMC Genomics">
        <title>De novo assembly and annotation of Popillia japonica's genome with initial clues to its potential as an invasive pest.</title>
        <authorList>
            <person name="Cucini C."/>
            <person name="Boschi S."/>
            <person name="Funari R."/>
            <person name="Cardaioli E."/>
            <person name="Iannotti N."/>
            <person name="Marturano G."/>
            <person name="Paoli F."/>
            <person name="Bruttini M."/>
            <person name="Carapelli A."/>
            <person name="Frati F."/>
            <person name="Nardi F."/>
        </authorList>
    </citation>
    <scope>NUCLEOTIDE SEQUENCE [LARGE SCALE GENOMIC DNA]</scope>
    <source>
        <strain evidence="10">DMR45628</strain>
    </source>
</reference>
<proteinExistence type="inferred from homology"/>
<dbReference type="PANTHER" id="PTHR12220">
    <property type="entry name" value="50S/60S RIBOSOMAL PROTEIN L16"/>
    <property type="match status" value="1"/>
</dbReference>
<evidence type="ECO:0000313" key="10">
    <source>
        <dbReference type="EMBL" id="KAK9746462.1"/>
    </source>
</evidence>
<evidence type="ECO:0000256" key="5">
    <source>
        <dbReference type="ARBA" id="ARBA00023128"/>
    </source>
</evidence>
<dbReference type="GO" id="GO:0032543">
    <property type="term" value="P:mitochondrial translation"/>
    <property type="evidence" value="ECO:0007669"/>
    <property type="project" value="TreeGrafter"/>
</dbReference>
<keyword evidence="11" id="KW-1185">Reference proteome</keyword>
<dbReference type="InterPro" id="IPR000114">
    <property type="entry name" value="Ribosomal_uL16_bact-type"/>
</dbReference>
<comment type="similarity">
    <text evidence="2 9">Belongs to the universal ribosomal protein uL16 family.</text>
</comment>
<accession>A0AAW1MI23</accession>
<dbReference type="SUPFAM" id="SSF54686">
    <property type="entry name" value="Ribosomal protein L16p/L10e"/>
    <property type="match status" value="1"/>
</dbReference>
<organism evidence="10 11">
    <name type="scientific">Popillia japonica</name>
    <name type="common">Japanese beetle</name>
    <dbReference type="NCBI Taxonomy" id="7064"/>
    <lineage>
        <taxon>Eukaryota</taxon>
        <taxon>Metazoa</taxon>
        <taxon>Ecdysozoa</taxon>
        <taxon>Arthropoda</taxon>
        <taxon>Hexapoda</taxon>
        <taxon>Insecta</taxon>
        <taxon>Pterygota</taxon>
        <taxon>Neoptera</taxon>
        <taxon>Endopterygota</taxon>
        <taxon>Coleoptera</taxon>
        <taxon>Polyphaga</taxon>
        <taxon>Scarabaeiformia</taxon>
        <taxon>Scarabaeidae</taxon>
        <taxon>Rutelinae</taxon>
        <taxon>Popillia</taxon>
    </lineage>
</organism>
<dbReference type="Proteomes" id="UP001458880">
    <property type="component" value="Unassembled WGS sequence"/>
</dbReference>
<dbReference type="GO" id="GO:0005743">
    <property type="term" value="C:mitochondrial inner membrane"/>
    <property type="evidence" value="ECO:0007669"/>
    <property type="project" value="UniProtKB-ARBA"/>
</dbReference>
<evidence type="ECO:0000256" key="4">
    <source>
        <dbReference type="ARBA" id="ARBA00022980"/>
    </source>
</evidence>
<keyword evidence="3" id="KW-0809">Transit peptide</keyword>
<dbReference type="InterPro" id="IPR036920">
    <property type="entry name" value="Ribosomal_uL16_sf"/>
</dbReference>
<evidence type="ECO:0000256" key="7">
    <source>
        <dbReference type="ARBA" id="ARBA00035302"/>
    </source>
</evidence>
<evidence type="ECO:0000256" key="3">
    <source>
        <dbReference type="ARBA" id="ARBA00022946"/>
    </source>
</evidence>
<comment type="subcellular location">
    <subcellularLocation>
        <location evidence="1">Mitochondrion</location>
    </subcellularLocation>
</comment>
<evidence type="ECO:0000256" key="9">
    <source>
        <dbReference type="RuleBase" id="RU004413"/>
    </source>
</evidence>
<dbReference type="Gene3D" id="3.90.1170.10">
    <property type="entry name" value="Ribosomal protein L10e/L16"/>
    <property type="match status" value="1"/>
</dbReference>
<keyword evidence="4 9" id="KW-0689">Ribosomal protein</keyword>
<dbReference type="GO" id="GO:0005762">
    <property type="term" value="C:mitochondrial large ribosomal subunit"/>
    <property type="evidence" value="ECO:0007669"/>
    <property type="project" value="TreeGrafter"/>
</dbReference>
<dbReference type="Pfam" id="PF00252">
    <property type="entry name" value="Ribosomal_L16"/>
    <property type="match status" value="1"/>
</dbReference>
<dbReference type="CDD" id="cd01433">
    <property type="entry name" value="Ribosomal_L16_L10e"/>
    <property type="match status" value="1"/>
</dbReference>
<dbReference type="FunFam" id="3.90.1170.10:FF:000005">
    <property type="entry name" value="39S ribosomal protein L16, mitochondrial"/>
    <property type="match status" value="1"/>
</dbReference>
<dbReference type="AlphaFoldDB" id="A0AAW1MI23"/>
<evidence type="ECO:0000256" key="8">
    <source>
        <dbReference type="ARBA" id="ARBA00035440"/>
    </source>
</evidence>
<name>A0AAW1MI23_POPJA</name>
<keyword evidence="5" id="KW-0496">Mitochondrion</keyword>
<dbReference type="InterPro" id="IPR016180">
    <property type="entry name" value="Ribosomal_uL16_dom"/>
</dbReference>
<comment type="caution">
    <text evidence="10">The sequence shown here is derived from an EMBL/GenBank/DDBJ whole genome shotgun (WGS) entry which is preliminary data.</text>
</comment>
<dbReference type="EMBL" id="JASPKY010000039">
    <property type="protein sequence ID" value="KAK9746462.1"/>
    <property type="molecule type" value="Genomic_DNA"/>
</dbReference>
<dbReference type="GO" id="GO:0003735">
    <property type="term" value="F:structural constituent of ribosome"/>
    <property type="evidence" value="ECO:0007669"/>
    <property type="project" value="InterPro"/>
</dbReference>
<sequence>MNVQNSIFRTCSLIKNILHIRGIKYFPPPVTYPDFEMPERQKLKFVEKVPQLPPSIRPPKMQKRLYLMRGPETVHNTLKHRQYGIMALTGGRLKYNHLEMLRLAIGRKMDVSRMFAIWRIDSPWQPVTRKGQGQRMGGGKGAIDHYVTPIKAGRIILELAGKCEFVEVKDFLEELAKKMPFKAMAVSQEILDKMKQKEEQNEKNNMNNYTMKYLIQNNMGGCHKWLSPYDLKWFGKYA</sequence>
<gene>
    <name evidence="10" type="ORF">QE152_g6101</name>
</gene>
<evidence type="ECO:0000313" key="11">
    <source>
        <dbReference type="Proteomes" id="UP001458880"/>
    </source>
</evidence>